<dbReference type="KEGG" id="lab:LA76x_2651"/>
<reference evidence="5 6" key="1">
    <citation type="journal article" date="2015" name="BMC Genomics">
        <title>Comparative genomics and metabolic profiling of the genus Lysobacter.</title>
        <authorList>
            <person name="de Bruijn I."/>
            <person name="Cheng X."/>
            <person name="de Jager V."/>
            <person name="Exposito R.G."/>
            <person name="Watrous J."/>
            <person name="Patel N."/>
            <person name="Postma J."/>
            <person name="Dorrestein P.C."/>
            <person name="Kobayashi D."/>
            <person name="Raaijmakers J.M."/>
        </authorList>
    </citation>
    <scope>NUCLEOTIDE SEQUENCE [LARGE SCALE GENOMIC DNA]</scope>
    <source>
        <strain evidence="5 6">76</strain>
    </source>
</reference>
<evidence type="ECO:0000313" key="5">
    <source>
        <dbReference type="EMBL" id="ALN80780.1"/>
    </source>
</evidence>
<dbReference type="Pfam" id="PF13472">
    <property type="entry name" value="Lipase_GDSL_2"/>
    <property type="match status" value="1"/>
</dbReference>
<proteinExistence type="inferred from homology"/>
<gene>
    <name evidence="5" type="primary">rhgT</name>
    <name evidence="5" type="ORF">LA76x_2651</name>
</gene>
<keyword evidence="2 5" id="KW-0378">Hydrolase</keyword>
<comment type="similarity">
    <text evidence="1">Belongs to the 'GDSL' lipolytic enzyme family.</text>
</comment>
<evidence type="ECO:0000256" key="1">
    <source>
        <dbReference type="ARBA" id="ARBA00008668"/>
    </source>
</evidence>
<dbReference type="EMBL" id="CP011129">
    <property type="protein sequence ID" value="ALN80780.1"/>
    <property type="molecule type" value="Genomic_DNA"/>
</dbReference>
<dbReference type="GO" id="GO:0016788">
    <property type="term" value="F:hydrolase activity, acting on ester bonds"/>
    <property type="evidence" value="ECO:0007669"/>
    <property type="project" value="UniProtKB-ARBA"/>
</dbReference>
<dbReference type="InterPro" id="IPR037459">
    <property type="entry name" value="RhgT-like"/>
</dbReference>
<name>A0A0S2FB67_LYSAN</name>
<dbReference type="EC" id="3.1.1.-" evidence="5"/>
<dbReference type="RefSeq" id="WP_222837808.1">
    <property type="nucleotide sequence ID" value="NZ_CP011129.1"/>
</dbReference>
<evidence type="ECO:0000259" key="4">
    <source>
        <dbReference type="Pfam" id="PF13472"/>
    </source>
</evidence>
<feature type="signal peptide" evidence="3">
    <location>
        <begin position="1"/>
        <end position="24"/>
    </location>
</feature>
<keyword evidence="6" id="KW-1185">Reference proteome</keyword>
<dbReference type="PANTHER" id="PTHR43695:SF1">
    <property type="entry name" value="RHAMNOGALACTURONAN ACETYLESTERASE"/>
    <property type="match status" value="1"/>
</dbReference>
<feature type="domain" description="SGNH hydrolase-type esterase" evidence="4">
    <location>
        <begin position="34"/>
        <end position="228"/>
    </location>
</feature>
<evidence type="ECO:0000256" key="3">
    <source>
        <dbReference type="SAM" id="SignalP"/>
    </source>
</evidence>
<dbReference type="AlphaFoldDB" id="A0A0S2FB67"/>
<dbReference type="SUPFAM" id="SSF52266">
    <property type="entry name" value="SGNH hydrolase"/>
    <property type="match status" value="1"/>
</dbReference>
<dbReference type="InterPro" id="IPR036514">
    <property type="entry name" value="SGNH_hydro_sf"/>
</dbReference>
<feature type="chain" id="PRO_5006597150" evidence="3">
    <location>
        <begin position="25"/>
        <end position="274"/>
    </location>
</feature>
<sequence length="274" mass="29923">MHSLAMRGLLLFACLTWWPMAACADPVPTVFLAGDSTMAIKRAEKRPETGWGEAFEAQFQAGRIRLDNRAMNGRSTRSFIEEGRWQDLLDEVGAGDYVLIQFGHNDQSSNKADRYTPPADYRRNLERFVDQVRERGATAILLTPVARRRFDRAGAVVDSHGEYPGLVRQVAGERAVALIDMERRSQAVLGAWGDAGSKALFLWLQPGEHGNYPEGLRDDTHFSPVGARCMAAEVADGLSLLGLPLSAALRPPARCLRPVPAGAATARPGTALRG</sequence>
<evidence type="ECO:0000256" key="2">
    <source>
        <dbReference type="ARBA" id="ARBA00022801"/>
    </source>
</evidence>
<protein>
    <submittedName>
        <fullName evidence="5">Rhamnogalacturonan acetylesterase rhgT</fullName>
        <ecNumber evidence="5">3.1.1.-</ecNumber>
    </submittedName>
</protein>
<evidence type="ECO:0000313" key="6">
    <source>
        <dbReference type="Proteomes" id="UP000060787"/>
    </source>
</evidence>
<dbReference type="Proteomes" id="UP000060787">
    <property type="component" value="Chromosome"/>
</dbReference>
<dbReference type="PATRIC" id="fig|84531.8.peg.2663"/>
<dbReference type="PANTHER" id="PTHR43695">
    <property type="entry name" value="PUTATIVE (AFU_ORTHOLOGUE AFUA_2G17250)-RELATED"/>
    <property type="match status" value="1"/>
</dbReference>
<dbReference type="STRING" id="84531.LA76x_2651"/>
<dbReference type="InterPro" id="IPR013830">
    <property type="entry name" value="SGNH_hydro"/>
</dbReference>
<keyword evidence="3" id="KW-0732">Signal</keyword>
<accession>A0A0S2FB67</accession>
<dbReference type="CDD" id="cd01821">
    <property type="entry name" value="Rhamnogalacturan_acetylesterase_like"/>
    <property type="match status" value="1"/>
</dbReference>
<organism evidence="5 6">
    <name type="scientific">Lysobacter antibioticus</name>
    <dbReference type="NCBI Taxonomy" id="84531"/>
    <lineage>
        <taxon>Bacteria</taxon>
        <taxon>Pseudomonadati</taxon>
        <taxon>Pseudomonadota</taxon>
        <taxon>Gammaproteobacteria</taxon>
        <taxon>Lysobacterales</taxon>
        <taxon>Lysobacteraceae</taxon>
        <taxon>Lysobacter</taxon>
    </lineage>
</organism>
<dbReference type="Gene3D" id="3.40.50.1110">
    <property type="entry name" value="SGNH hydrolase"/>
    <property type="match status" value="1"/>
</dbReference>